<accession>A0A2M8KSU1</accession>
<dbReference type="AlphaFoldDB" id="A0A2M8KSU1"/>
<dbReference type="Proteomes" id="UP000229554">
    <property type="component" value="Unassembled WGS sequence"/>
</dbReference>
<sequence length="100" mass="11666">MYFTFKNKTFDEKDMFIMLLGLFLIVSYLLHIPMKPFRFSSFVVVFTMLTLARITNVYVQSLTLMVFLISAILLSLVFSPYTLAAYMGVMLVILRVFKKI</sequence>
<dbReference type="EMBL" id="PFED01000084">
    <property type="protein sequence ID" value="PJE62996.1"/>
    <property type="molecule type" value="Genomic_DNA"/>
</dbReference>
<name>A0A2M8KSU1_9BACT</name>
<organism evidence="2 3">
    <name type="scientific">Candidatus Roizmanbacteria bacterium CG10_big_fil_rev_8_21_14_0_10_39_6</name>
    <dbReference type="NCBI Taxonomy" id="1974853"/>
    <lineage>
        <taxon>Bacteria</taxon>
        <taxon>Candidatus Roizmaniibacteriota</taxon>
    </lineage>
</organism>
<protein>
    <submittedName>
        <fullName evidence="2">Uncharacterized protein</fullName>
    </submittedName>
</protein>
<comment type="caution">
    <text evidence="2">The sequence shown here is derived from an EMBL/GenBank/DDBJ whole genome shotgun (WGS) entry which is preliminary data.</text>
</comment>
<evidence type="ECO:0000256" key="1">
    <source>
        <dbReference type="SAM" id="Phobius"/>
    </source>
</evidence>
<keyword evidence="1" id="KW-1133">Transmembrane helix</keyword>
<evidence type="ECO:0000313" key="3">
    <source>
        <dbReference type="Proteomes" id="UP000229554"/>
    </source>
</evidence>
<gene>
    <name evidence="2" type="ORF">COU88_01915</name>
</gene>
<evidence type="ECO:0000313" key="2">
    <source>
        <dbReference type="EMBL" id="PJE62996.1"/>
    </source>
</evidence>
<proteinExistence type="predicted"/>
<keyword evidence="1" id="KW-0812">Transmembrane</keyword>
<feature type="transmembrane region" description="Helical" evidence="1">
    <location>
        <begin position="15"/>
        <end position="32"/>
    </location>
</feature>
<feature type="transmembrane region" description="Helical" evidence="1">
    <location>
        <begin position="65"/>
        <end position="94"/>
    </location>
</feature>
<feature type="transmembrane region" description="Helical" evidence="1">
    <location>
        <begin position="39"/>
        <end position="59"/>
    </location>
</feature>
<keyword evidence="1" id="KW-0472">Membrane</keyword>
<reference evidence="3" key="1">
    <citation type="submission" date="2017-09" db="EMBL/GenBank/DDBJ databases">
        <title>Depth-based differentiation of microbial function through sediment-hosted aquifers and enrichment of novel symbionts in the deep terrestrial subsurface.</title>
        <authorList>
            <person name="Probst A.J."/>
            <person name="Ladd B."/>
            <person name="Jarett J.K."/>
            <person name="Geller-Mcgrath D.E."/>
            <person name="Sieber C.M.K."/>
            <person name="Emerson J.B."/>
            <person name="Anantharaman K."/>
            <person name="Thomas B.C."/>
            <person name="Malmstrom R."/>
            <person name="Stieglmeier M."/>
            <person name="Klingl A."/>
            <person name="Woyke T."/>
            <person name="Ryan C.M."/>
            <person name="Banfield J.F."/>
        </authorList>
    </citation>
    <scope>NUCLEOTIDE SEQUENCE [LARGE SCALE GENOMIC DNA]</scope>
</reference>